<dbReference type="RefSeq" id="WP_382402338.1">
    <property type="nucleotide sequence ID" value="NZ_JBHTNH010000029.1"/>
</dbReference>
<sequence>MIERFQPIIDITKDDQIAEEIAAFPEDIQHEIYHLMRELMKDELRFVVELQKHRKRPLQGILQ</sequence>
<name>A0ABW3ZXI6_9BACI</name>
<gene>
    <name evidence="1" type="ORF">ACFQ4A_15865</name>
</gene>
<accession>A0ABW3ZXI6</accession>
<evidence type="ECO:0000313" key="2">
    <source>
        <dbReference type="Proteomes" id="UP001597178"/>
    </source>
</evidence>
<evidence type="ECO:0000313" key="1">
    <source>
        <dbReference type="EMBL" id="MFD1363126.1"/>
    </source>
</evidence>
<dbReference type="Proteomes" id="UP001597178">
    <property type="component" value="Unassembled WGS sequence"/>
</dbReference>
<reference evidence="2" key="1">
    <citation type="journal article" date="2019" name="Int. J. Syst. Evol. Microbiol.">
        <title>The Global Catalogue of Microorganisms (GCM) 10K type strain sequencing project: providing services to taxonomists for standard genome sequencing and annotation.</title>
        <authorList>
            <consortium name="The Broad Institute Genomics Platform"/>
            <consortium name="The Broad Institute Genome Sequencing Center for Infectious Disease"/>
            <person name="Wu L."/>
            <person name="Ma J."/>
        </authorList>
    </citation>
    <scope>NUCLEOTIDE SEQUENCE [LARGE SCALE GENOMIC DNA]</scope>
    <source>
        <strain evidence="2">CCUG 54822</strain>
    </source>
</reference>
<keyword evidence="2" id="KW-1185">Reference proteome</keyword>
<comment type="caution">
    <text evidence="1">The sequence shown here is derived from an EMBL/GenBank/DDBJ whole genome shotgun (WGS) entry which is preliminary data.</text>
</comment>
<dbReference type="EMBL" id="JBHTNH010000029">
    <property type="protein sequence ID" value="MFD1363126.1"/>
    <property type="molecule type" value="Genomic_DNA"/>
</dbReference>
<protein>
    <recommendedName>
        <fullName evidence="3">Transposase</fullName>
    </recommendedName>
</protein>
<proteinExistence type="predicted"/>
<organism evidence="1 2">
    <name type="scientific">Lentibacillus salinarum</name>
    <dbReference type="NCBI Taxonomy" id="446820"/>
    <lineage>
        <taxon>Bacteria</taxon>
        <taxon>Bacillati</taxon>
        <taxon>Bacillota</taxon>
        <taxon>Bacilli</taxon>
        <taxon>Bacillales</taxon>
        <taxon>Bacillaceae</taxon>
        <taxon>Lentibacillus</taxon>
    </lineage>
</organism>
<evidence type="ECO:0008006" key="3">
    <source>
        <dbReference type="Google" id="ProtNLM"/>
    </source>
</evidence>